<dbReference type="AlphaFoldDB" id="A0A4P6P608"/>
<name>A0A4P6P608_9GAMM</name>
<dbReference type="InterPro" id="IPR013976">
    <property type="entry name" value="HDOD"/>
</dbReference>
<evidence type="ECO:0000259" key="2">
    <source>
        <dbReference type="PROSITE" id="PS51833"/>
    </source>
</evidence>
<keyword evidence="1" id="KW-0175">Coiled coil</keyword>
<dbReference type="OrthoDB" id="5699427at2"/>
<dbReference type="Proteomes" id="UP000290244">
    <property type="component" value="Chromosome"/>
</dbReference>
<evidence type="ECO:0000256" key="1">
    <source>
        <dbReference type="SAM" id="Coils"/>
    </source>
</evidence>
<dbReference type="SUPFAM" id="SSF109604">
    <property type="entry name" value="HD-domain/PDEase-like"/>
    <property type="match status" value="1"/>
</dbReference>
<proteinExistence type="predicted"/>
<dbReference type="EMBL" id="CP034759">
    <property type="protein sequence ID" value="QBG34842.1"/>
    <property type="molecule type" value="Genomic_DNA"/>
</dbReference>
<accession>A0A4P6P608</accession>
<dbReference type="PANTHER" id="PTHR33525">
    <property type="match status" value="1"/>
</dbReference>
<dbReference type="PROSITE" id="PS51833">
    <property type="entry name" value="HDOD"/>
    <property type="match status" value="1"/>
</dbReference>
<evidence type="ECO:0000313" key="4">
    <source>
        <dbReference type="Proteomes" id="UP000290244"/>
    </source>
</evidence>
<gene>
    <name evidence="3" type="ORF">EMK97_03330</name>
</gene>
<reference evidence="3 4" key="1">
    <citation type="submission" date="2018-12" db="EMBL/GenBank/DDBJ databases">
        <title>Complete genome of Litorilituus sediminis.</title>
        <authorList>
            <person name="Liu A."/>
            <person name="Rong J."/>
        </authorList>
    </citation>
    <scope>NUCLEOTIDE SEQUENCE [LARGE SCALE GENOMIC DNA]</scope>
    <source>
        <strain evidence="3 4">JCM 17549</strain>
    </source>
</reference>
<dbReference type="Pfam" id="PF08668">
    <property type="entry name" value="HDOD"/>
    <property type="match status" value="1"/>
</dbReference>
<dbReference type="RefSeq" id="WP_130599438.1">
    <property type="nucleotide sequence ID" value="NZ_CP034759.1"/>
</dbReference>
<sequence>MFISLLKRVFNGNRASAQANYVYFEETRNSQQEEAEQAINQLQNELAQTAISMTSPEEQQQKAFYDYLFGDSSVNTSQDELSLFVTEQIEKLLANPKYILEALPVLPTSLSKVLAQLNDEAFDTEVLIVLIEQEPVIAAKVIELANSALYKRGDKDITDLKSAFMQLGTQGLIEGVINGFVSKLTPNSPIYFQQYGQKIWQHSQSTGEIAKALVLQSEIKEEASQAYLLGLICNLGDMIIYQLLMEAFSIVHPDCQPNSFAFKELMYKNSKKLTYHIAKYWHFPEPILKTLALQAKINNTTLLKPLLAQRPIACYIYEANLISELMMQNQNKDQIMVTAVELTFTEQAHQFIQQQAERGDN</sequence>
<dbReference type="Gene3D" id="1.10.3210.10">
    <property type="entry name" value="Hypothetical protein af1432"/>
    <property type="match status" value="1"/>
</dbReference>
<evidence type="ECO:0000313" key="3">
    <source>
        <dbReference type="EMBL" id="QBG34842.1"/>
    </source>
</evidence>
<dbReference type="InterPro" id="IPR052340">
    <property type="entry name" value="RNase_Y/CdgJ"/>
</dbReference>
<dbReference type="KEGG" id="lsd:EMK97_03330"/>
<dbReference type="PANTHER" id="PTHR33525:SF6">
    <property type="entry name" value="HDOD DOMAIN-CONTAINING PROTEIN"/>
    <property type="match status" value="1"/>
</dbReference>
<feature type="domain" description="HDOD" evidence="2">
    <location>
        <begin position="103"/>
        <end position="297"/>
    </location>
</feature>
<organism evidence="3 4">
    <name type="scientific">Litorilituus sediminis</name>
    <dbReference type="NCBI Taxonomy" id="718192"/>
    <lineage>
        <taxon>Bacteria</taxon>
        <taxon>Pseudomonadati</taxon>
        <taxon>Pseudomonadota</taxon>
        <taxon>Gammaproteobacteria</taxon>
        <taxon>Alteromonadales</taxon>
        <taxon>Colwelliaceae</taxon>
        <taxon>Litorilituus</taxon>
    </lineage>
</organism>
<keyword evidence="4" id="KW-1185">Reference proteome</keyword>
<feature type="coiled-coil region" evidence="1">
    <location>
        <begin position="25"/>
        <end position="52"/>
    </location>
</feature>
<protein>
    <submittedName>
        <fullName evidence="3">HDOD domain-containing protein</fullName>
    </submittedName>
</protein>